<dbReference type="PROSITE" id="PS51257">
    <property type="entry name" value="PROKAR_LIPOPROTEIN"/>
    <property type="match status" value="1"/>
</dbReference>
<dbReference type="STRING" id="1513793.SAMN06296036_101279"/>
<accession>A0A1Y6B5Y6</accession>
<keyword evidence="1" id="KW-0732">Signal</keyword>
<reference evidence="3" key="1">
    <citation type="submission" date="2017-04" db="EMBL/GenBank/DDBJ databases">
        <authorList>
            <person name="Varghese N."/>
            <person name="Submissions S."/>
        </authorList>
    </citation>
    <scope>NUCLEOTIDE SEQUENCE [LARGE SCALE GENOMIC DNA]</scope>
    <source>
        <strain evidence="3">RKEM611</strain>
    </source>
</reference>
<evidence type="ECO:0000256" key="1">
    <source>
        <dbReference type="SAM" id="SignalP"/>
    </source>
</evidence>
<protein>
    <recommendedName>
        <fullName evidence="4">Lipoprotein</fullName>
    </recommendedName>
</protein>
<organism evidence="2 3">
    <name type="scientific">Pseudobacteriovorax antillogorgiicola</name>
    <dbReference type="NCBI Taxonomy" id="1513793"/>
    <lineage>
        <taxon>Bacteria</taxon>
        <taxon>Pseudomonadati</taxon>
        <taxon>Bdellovibrionota</taxon>
        <taxon>Oligoflexia</taxon>
        <taxon>Oligoflexales</taxon>
        <taxon>Pseudobacteriovoracaceae</taxon>
        <taxon>Pseudobacteriovorax</taxon>
    </lineage>
</organism>
<name>A0A1Y6B5Y6_9BACT</name>
<dbReference type="EMBL" id="FWZT01000001">
    <property type="protein sequence ID" value="SME89606.1"/>
    <property type="molecule type" value="Genomic_DNA"/>
</dbReference>
<gene>
    <name evidence="2" type="ORF">SAMN06296036_101279</name>
</gene>
<feature type="chain" id="PRO_5012283217" description="Lipoprotein" evidence="1">
    <location>
        <begin position="21"/>
        <end position="109"/>
    </location>
</feature>
<dbReference type="Proteomes" id="UP000192907">
    <property type="component" value="Unassembled WGS sequence"/>
</dbReference>
<evidence type="ECO:0000313" key="2">
    <source>
        <dbReference type="EMBL" id="SME89606.1"/>
    </source>
</evidence>
<sequence>MKSGLFFKFLYLGMSLSLISCQTTVTMDVVRDGVQLPYIKNTANECYYLDEFMPIPDNLVSGRSGKLRLRYYTYKSALYKDYKNKHIILSFYSTDEQCWSLFEEYYVTD</sequence>
<dbReference type="AlphaFoldDB" id="A0A1Y6B5Y6"/>
<evidence type="ECO:0008006" key="4">
    <source>
        <dbReference type="Google" id="ProtNLM"/>
    </source>
</evidence>
<evidence type="ECO:0000313" key="3">
    <source>
        <dbReference type="Proteomes" id="UP000192907"/>
    </source>
</evidence>
<keyword evidence="3" id="KW-1185">Reference proteome</keyword>
<feature type="signal peptide" evidence="1">
    <location>
        <begin position="1"/>
        <end position="20"/>
    </location>
</feature>
<dbReference type="RefSeq" id="WP_132314598.1">
    <property type="nucleotide sequence ID" value="NZ_FWZT01000001.1"/>
</dbReference>
<proteinExistence type="predicted"/>
<dbReference type="OrthoDB" id="5297014at2"/>